<dbReference type="AlphaFoldDB" id="A0ABD2C1J9"/>
<dbReference type="Proteomes" id="UP001607302">
    <property type="component" value="Unassembled WGS sequence"/>
</dbReference>
<accession>A0ABD2C1J9</accession>
<keyword evidence="2" id="KW-1185">Reference proteome</keyword>
<evidence type="ECO:0000313" key="2">
    <source>
        <dbReference type="Proteomes" id="UP001607302"/>
    </source>
</evidence>
<dbReference type="EMBL" id="JAUDFV010000025">
    <property type="protein sequence ID" value="KAL2738874.1"/>
    <property type="molecule type" value="Genomic_DNA"/>
</dbReference>
<comment type="caution">
    <text evidence="1">The sequence shown here is derived from an EMBL/GenBank/DDBJ whole genome shotgun (WGS) entry which is preliminary data.</text>
</comment>
<sequence length="117" mass="13861">MVVEWLCPGLRPTGSRRPRLLHCKVILLDEHELLQDVLYYNVNRSINTSLTIISRKMNTFEDQTCNWCFVTFDTNFYNYKLIIGFVLNNFERKMVVVGFKILPTTTNLRKIRNKCKV</sequence>
<organism evidence="1 2">
    <name type="scientific">Vespula squamosa</name>
    <name type="common">Southern yellow jacket</name>
    <name type="synonym">Wasp</name>
    <dbReference type="NCBI Taxonomy" id="30214"/>
    <lineage>
        <taxon>Eukaryota</taxon>
        <taxon>Metazoa</taxon>
        <taxon>Ecdysozoa</taxon>
        <taxon>Arthropoda</taxon>
        <taxon>Hexapoda</taxon>
        <taxon>Insecta</taxon>
        <taxon>Pterygota</taxon>
        <taxon>Neoptera</taxon>
        <taxon>Endopterygota</taxon>
        <taxon>Hymenoptera</taxon>
        <taxon>Apocrita</taxon>
        <taxon>Aculeata</taxon>
        <taxon>Vespoidea</taxon>
        <taxon>Vespidae</taxon>
        <taxon>Vespinae</taxon>
        <taxon>Vespula</taxon>
    </lineage>
</organism>
<evidence type="ECO:0000313" key="1">
    <source>
        <dbReference type="EMBL" id="KAL2738874.1"/>
    </source>
</evidence>
<reference evidence="1 2" key="1">
    <citation type="journal article" date="2024" name="Ann. Entomol. Soc. Am.">
        <title>Genomic analyses of the southern and eastern yellowjacket wasps (Hymenoptera: Vespidae) reveal evolutionary signatures of social life.</title>
        <authorList>
            <person name="Catto M.A."/>
            <person name="Caine P.B."/>
            <person name="Orr S.E."/>
            <person name="Hunt B.G."/>
            <person name="Goodisman M.A.D."/>
        </authorList>
    </citation>
    <scope>NUCLEOTIDE SEQUENCE [LARGE SCALE GENOMIC DNA]</scope>
    <source>
        <strain evidence="1">233</strain>
        <tissue evidence="1">Head and thorax</tissue>
    </source>
</reference>
<protein>
    <submittedName>
        <fullName evidence="1">Band 41-like protein 4 isoform X1</fullName>
    </submittedName>
</protein>
<proteinExistence type="predicted"/>
<name>A0ABD2C1J9_VESSQ</name>
<gene>
    <name evidence="1" type="ORF">V1478_001440</name>
</gene>